<dbReference type="Proteomes" id="UP000304382">
    <property type="component" value="Unassembled WGS sequence"/>
</dbReference>
<evidence type="ECO:0000256" key="4">
    <source>
        <dbReference type="ARBA" id="ARBA00022475"/>
    </source>
</evidence>
<evidence type="ECO:0000256" key="8">
    <source>
        <dbReference type="SAM" id="Phobius"/>
    </source>
</evidence>
<keyword evidence="10" id="KW-1185">Reference proteome</keyword>
<feature type="transmembrane region" description="Helical" evidence="8">
    <location>
        <begin position="275"/>
        <end position="297"/>
    </location>
</feature>
<dbReference type="PANTHER" id="PTHR36838:SF1">
    <property type="entry name" value="SLR1864 PROTEIN"/>
    <property type="match status" value="1"/>
</dbReference>
<feature type="transmembrane region" description="Helical" evidence="8">
    <location>
        <begin position="180"/>
        <end position="200"/>
    </location>
</feature>
<gene>
    <name evidence="9" type="ORF">Harman_07110</name>
</gene>
<dbReference type="Gene3D" id="1.20.1530.20">
    <property type="match status" value="1"/>
</dbReference>
<feature type="transmembrane region" description="Helical" evidence="8">
    <location>
        <begin position="20"/>
        <end position="44"/>
    </location>
</feature>
<organism evidence="9 10">
    <name type="scientific">Haloarcula mannanilytica</name>
    <dbReference type="NCBI Taxonomy" id="2509225"/>
    <lineage>
        <taxon>Archaea</taxon>
        <taxon>Methanobacteriati</taxon>
        <taxon>Methanobacteriota</taxon>
        <taxon>Stenosarchaea group</taxon>
        <taxon>Halobacteria</taxon>
        <taxon>Halobacteriales</taxon>
        <taxon>Haloarculaceae</taxon>
        <taxon>Haloarcula</taxon>
    </lineage>
</organism>
<evidence type="ECO:0000256" key="1">
    <source>
        <dbReference type="ARBA" id="ARBA00004651"/>
    </source>
</evidence>
<feature type="transmembrane region" description="Helical" evidence="8">
    <location>
        <begin position="250"/>
        <end position="269"/>
    </location>
</feature>
<comment type="caution">
    <text evidence="9">The sequence shown here is derived from an EMBL/GenBank/DDBJ whole genome shotgun (WGS) entry which is preliminary data.</text>
</comment>
<evidence type="ECO:0000256" key="7">
    <source>
        <dbReference type="ARBA" id="ARBA00023136"/>
    </source>
</evidence>
<evidence type="ECO:0000256" key="2">
    <source>
        <dbReference type="ARBA" id="ARBA00010145"/>
    </source>
</evidence>
<keyword evidence="3" id="KW-0813">Transport</keyword>
<protein>
    <submittedName>
        <fullName evidence="9">Transporter</fullName>
    </submittedName>
</protein>
<feature type="transmembrane region" description="Helical" evidence="8">
    <location>
        <begin position="114"/>
        <end position="136"/>
    </location>
</feature>
<keyword evidence="7 8" id="KW-0472">Membrane</keyword>
<proteinExistence type="inferred from homology"/>
<keyword evidence="4" id="KW-1003">Cell membrane</keyword>
<feature type="transmembrane region" description="Helical" evidence="8">
    <location>
        <begin position="56"/>
        <end position="74"/>
    </location>
</feature>
<keyword evidence="5 8" id="KW-0812">Transmembrane</keyword>
<reference evidence="9 10" key="1">
    <citation type="submission" date="2019-02" db="EMBL/GenBank/DDBJ databases">
        <title>Haloarcula mannanilyticum sp. nov., a mannan degrading haloarchaeon isolated from commercial salt.</title>
        <authorList>
            <person name="Enomoto S."/>
            <person name="Shimane Y."/>
            <person name="Kamekura M."/>
            <person name="Ito T."/>
            <person name="Moriya O."/>
            <person name="Ihara K."/>
            <person name="Takahashi-Ando N."/>
            <person name="Fukushima Y."/>
            <person name="Yoshida Y."/>
            <person name="Usama R."/>
            <person name="Takai K."/>
            <person name="Minegishi H."/>
        </authorList>
    </citation>
    <scope>NUCLEOTIDE SEQUENCE [LARGE SCALE GENOMIC DNA]</scope>
    <source>
        <strain evidence="9 10">MD130-1</strain>
    </source>
</reference>
<name>A0A4C2EE69_9EURY</name>
<dbReference type="AlphaFoldDB" id="A0A4C2EE69"/>
<feature type="transmembrane region" description="Helical" evidence="8">
    <location>
        <begin position="220"/>
        <end position="238"/>
    </location>
</feature>
<sequence length="338" mass="34603">MAETGTLPRLRNGSKARLSIPTVSLLSIFATAILPVVVVAAAGFALGRVKDTDADALNTITVYVLAPALVVHSLTTSTLAGSTILSVVLAVGLFTAAMLLLAESVGRLTGHSEPLLGAFVLVTIFPNTGNYGIPLADFAFGATGRSTAVLVTALQGVMLYTVGIYIAARGSGGSPLADMRRVFGVPLVYAVVAALGLRWLNAVPPTESTVMQTLELLGNASIPVMLLILGIQLSNVDGDSDFRSVGVASAMKLLLAPVVAFGAVLAVGFQNQTVARVVVLLLATPTGVTTLILVGAFSHQAGEDSPGELVSATVFLTTVVSAVTVTVLVWLLQSGLVL</sequence>
<evidence type="ECO:0000256" key="3">
    <source>
        <dbReference type="ARBA" id="ARBA00022448"/>
    </source>
</evidence>
<dbReference type="GO" id="GO:0055085">
    <property type="term" value="P:transmembrane transport"/>
    <property type="evidence" value="ECO:0007669"/>
    <property type="project" value="InterPro"/>
</dbReference>
<dbReference type="GO" id="GO:0005886">
    <property type="term" value="C:plasma membrane"/>
    <property type="evidence" value="ECO:0007669"/>
    <property type="project" value="UniProtKB-SubCell"/>
</dbReference>
<dbReference type="InterPro" id="IPR004776">
    <property type="entry name" value="Mem_transp_PIN-like"/>
</dbReference>
<evidence type="ECO:0000313" key="9">
    <source>
        <dbReference type="EMBL" id="GCF12776.1"/>
    </source>
</evidence>
<dbReference type="PANTHER" id="PTHR36838">
    <property type="entry name" value="AUXIN EFFLUX CARRIER FAMILY PROTEIN"/>
    <property type="match status" value="1"/>
</dbReference>
<dbReference type="InterPro" id="IPR038770">
    <property type="entry name" value="Na+/solute_symporter_sf"/>
</dbReference>
<feature type="transmembrane region" description="Helical" evidence="8">
    <location>
        <begin position="148"/>
        <end position="168"/>
    </location>
</feature>
<feature type="transmembrane region" description="Helical" evidence="8">
    <location>
        <begin position="309"/>
        <end position="332"/>
    </location>
</feature>
<comment type="subcellular location">
    <subcellularLocation>
        <location evidence="1">Cell membrane</location>
        <topology evidence="1">Multi-pass membrane protein</topology>
    </subcellularLocation>
</comment>
<evidence type="ECO:0000256" key="6">
    <source>
        <dbReference type="ARBA" id="ARBA00022989"/>
    </source>
</evidence>
<accession>A0A4C2EE69</accession>
<comment type="similarity">
    <text evidence="2">Belongs to the auxin efflux carrier (TC 2.A.69) family.</text>
</comment>
<evidence type="ECO:0000313" key="10">
    <source>
        <dbReference type="Proteomes" id="UP000304382"/>
    </source>
</evidence>
<keyword evidence="6 8" id="KW-1133">Transmembrane helix</keyword>
<feature type="transmembrane region" description="Helical" evidence="8">
    <location>
        <begin position="80"/>
        <end position="102"/>
    </location>
</feature>
<dbReference type="EMBL" id="BIXZ01000001">
    <property type="protein sequence ID" value="GCF12776.1"/>
    <property type="molecule type" value="Genomic_DNA"/>
</dbReference>
<evidence type="ECO:0000256" key="5">
    <source>
        <dbReference type="ARBA" id="ARBA00022692"/>
    </source>
</evidence>
<dbReference type="Pfam" id="PF03547">
    <property type="entry name" value="Mem_trans"/>
    <property type="match status" value="2"/>
</dbReference>